<evidence type="ECO:0000259" key="1">
    <source>
        <dbReference type="Pfam" id="PF04230"/>
    </source>
</evidence>
<feature type="domain" description="Polysaccharide pyruvyl transferase" evidence="1">
    <location>
        <begin position="13"/>
        <end position="262"/>
    </location>
</feature>
<keyword evidence="3" id="KW-1185">Reference proteome</keyword>
<dbReference type="AlphaFoldDB" id="A0A1R1F311"/>
<sequence length="335" mass="38757">MNIGVCGYYGMGNFGDDLFLRTLQQVFVGHVVYPWTSRLDPAQTDHVIIGGGDLITPYSFNPYYFPDALKNHPKWLYGVGIVDNYPESSWPADQVAKYRNYIRTAQMAVFRDSRSADIAQRAGFHQHVQQAHDIVFAYRQPDYPVKRFSSRPTIGLCLFAYPSFPFENMLQLSLHLIRQGYHLVFIPVINHPTNIYSDLTVCQQMLSRIKEALPGASAETLPMLMELDLTYSYIQSVDYLITYKLHPALVALRAGKPVFALSQMRKVESLLDAFGMKKYYCDYKLPYEDLQNRVDAFLEESPKEIKLQEKAIRRAERESLHQLRRLKEEIESYRS</sequence>
<reference evidence="2 3" key="1">
    <citation type="submission" date="2016-11" db="EMBL/GenBank/DDBJ databases">
        <title>Paenibacillus species isolates.</title>
        <authorList>
            <person name="Beno S.M."/>
        </authorList>
    </citation>
    <scope>NUCLEOTIDE SEQUENCE [LARGE SCALE GENOMIC DNA]</scope>
    <source>
        <strain evidence="2 3">FSL R5-0378</strain>
    </source>
</reference>
<evidence type="ECO:0000313" key="2">
    <source>
        <dbReference type="EMBL" id="OMF58509.1"/>
    </source>
</evidence>
<proteinExistence type="predicted"/>
<dbReference type="RefSeq" id="WP_076168234.1">
    <property type="nucleotide sequence ID" value="NZ_MRTP01000001.1"/>
</dbReference>
<gene>
    <name evidence="2" type="ORF">BK138_08315</name>
</gene>
<accession>A0A1R1F311</accession>
<comment type="caution">
    <text evidence="2">The sequence shown here is derived from an EMBL/GenBank/DDBJ whole genome shotgun (WGS) entry which is preliminary data.</text>
</comment>
<organism evidence="2 3">
    <name type="scientific">Paenibacillus rhizosphaerae</name>
    <dbReference type="NCBI Taxonomy" id="297318"/>
    <lineage>
        <taxon>Bacteria</taxon>
        <taxon>Bacillati</taxon>
        <taxon>Bacillota</taxon>
        <taxon>Bacilli</taxon>
        <taxon>Bacillales</taxon>
        <taxon>Paenibacillaceae</taxon>
        <taxon>Paenibacillus</taxon>
    </lineage>
</organism>
<protein>
    <recommendedName>
        <fullName evidence="1">Polysaccharide pyruvyl transferase domain-containing protein</fullName>
    </recommendedName>
</protein>
<dbReference type="EMBL" id="MRTP01000001">
    <property type="protein sequence ID" value="OMF58509.1"/>
    <property type="molecule type" value="Genomic_DNA"/>
</dbReference>
<name>A0A1R1F311_9BACL</name>
<dbReference type="InterPro" id="IPR007345">
    <property type="entry name" value="Polysacch_pyruvyl_Trfase"/>
</dbReference>
<dbReference type="PANTHER" id="PTHR36836:SF1">
    <property type="entry name" value="COLANIC ACID BIOSYNTHESIS PROTEIN WCAK"/>
    <property type="match status" value="1"/>
</dbReference>
<evidence type="ECO:0000313" key="3">
    <source>
        <dbReference type="Proteomes" id="UP000187172"/>
    </source>
</evidence>
<dbReference type="PANTHER" id="PTHR36836">
    <property type="entry name" value="COLANIC ACID BIOSYNTHESIS PROTEIN WCAK"/>
    <property type="match status" value="1"/>
</dbReference>
<dbReference type="Pfam" id="PF04230">
    <property type="entry name" value="PS_pyruv_trans"/>
    <property type="match status" value="1"/>
</dbReference>
<dbReference type="STRING" id="297318.BK138_08315"/>
<dbReference type="Proteomes" id="UP000187172">
    <property type="component" value="Unassembled WGS sequence"/>
</dbReference>